<dbReference type="Proteomes" id="UP001501710">
    <property type="component" value="Unassembled WGS sequence"/>
</dbReference>
<sequence>MSTKAMHLTFVGHQTWHISDGHNVVLLDPVVCRAFGPTGVPFEIWPPRDVDTTAMPTPTALILSHEHLDHFHLPSLARLDRDIPLYTGMTAPAAVTEAIEALGFVTHRRDFTEPLLIGDLEITLYPAGATTMFWESRVVQPLVRLAGSSSGGVFIGVDADLSDTYLTHLEHGTVPLPDMAIVSNNSQSVPYGAPSTDSNLLPGLDGPHQRATGLHVLHSLLEVYLAPLTGVPHVALCGNGFTAPLAPHGPFLYGDHPALAGHANALQHVFTVHGPRPGVMLTLAADGTVAHSTAPWITADLEAEAVLREKLAVFLAEGSQQVAPVATTAALGRDTWDQVDQLLADELPRLARALLTTRTGTLAVGMNDYLAGEPLGRERLALRLLDPPGRPGEAEVWMWDITGPTFTRQNEPTNREQDMARVPFGLELFHQDMIALLEGRAQIWDIMGGSSQGWHVGDPLDSPVYAFLGAYGEHQRPDLAAACYARSLVELGVTSTPCSA</sequence>
<dbReference type="RefSeq" id="WP_344904034.1">
    <property type="nucleotide sequence ID" value="NZ_BAABAS010000021.1"/>
</dbReference>
<keyword evidence="2" id="KW-1185">Reference proteome</keyword>
<accession>A0ABP8CJA6</accession>
<evidence type="ECO:0000313" key="2">
    <source>
        <dbReference type="Proteomes" id="UP001501710"/>
    </source>
</evidence>
<evidence type="ECO:0000313" key="1">
    <source>
        <dbReference type="EMBL" id="GAA4239809.1"/>
    </source>
</evidence>
<dbReference type="Pfam" id="PF13483">
    <property type="entry name" value="Lactamase_B_3"/>
    <property type="match status" value="1"/>
</dbReference>
<dbReference type="EMBL" id="BAABAS010000021">
    <property type="protein sequence ID" value="GAA4239809.1"/>
    <property type="molecule type" value="Genomic_DNA"/>
</dbReference>
<organism evidence="1 2">
    <name type="scientific">Actinomadura meridiana</name>
    <dbReference type="NCBI Taxonomy" id="559626"/>
    <lineage>
        <taxon>Bacteria</taxon>
        <taxon>Bacillati</taxon>
        <taxon>Actinomycetota</taxon>
        <taxon>Actinomycetes</taxon>
        <taxon>Streptosporangiales</taxon>
        <taxon>Thermomonosporaceae</taxon>
        <taxon>Actinomadura</taxon>
    </lineage>
</organism>
<name>A0ABP8CJA6_9ACTN</name>
<evidence type="ECO:0008006" key="3">
    <source>
        <dbReference type="Google" id="ProtNLM"/>
    </source>
</evidence>
<dbReference type="Gene3D" id="3.60.15.10">
    <property type="entry name" value="Ribonuclease Z/Hydroxyacylglutathione hydrolase-like"/>
    <property type="match status" value="1"/>
</dbReference>
<proteinExistence type="predicted"/>
<protein>
    <recommendedName>
        <fullName evidence="3">MBL fold metallo-hydrolase</fullName>
    </recommendedName>
</protein>
<reference evidence="2" key="1">
    <citation type="journal article" date="2019" name="Int. J. Syst. Evol. Microbiol.">
        <title>The Global Catalogue of Microorganisms (GCM) 10K type strain sequencing project: providing services to taxonomists for standard genome sequencing and annotation.</title>
        <authorList>
            <consortium name="The Broad Institute Genomics Platform"/>
            <consortium name="The Broad Institute Genome Sequencing Center for Infectious Disease"/>
            <person name="Wu L."/>
            <person name="Ma J."/>
        </authorList>
    </citation>
    <scope>NUCLEOTIDE SEQUENCE [LARGE SCALE GENOMIC DNA]</scope>
    <source>
        <strain evidence="2">JCM 17440</strain>
    </source>
</reference>
<dbReference type="SUPFAM" id="SSF56281">
    <property type="entry name" value="Metallo-hydrolase/oxidoreductase"/>
    <property type="match status" value="1"/>
</dbReference>
<dbReference type="InterPro" id="IPR036866">
    <property type="entry name" value="RibonucZ/Hydroxyglut_hydro"/>
</dbReference>
<gene>
    <name evidence="1" type="ORF">GCM10022254_61830</name>
</gene>
<comment type="caution">
    <text evidence="1">The sequence shown here is derived from an EMBL/GenBank/DDBJ whole genome shotgun (WGS) entry which is preliminary data.</text>
</comment>